<dbReference type="PANTHER" id="PTHR23405">
    <property type="entry name" value="MAINTENANCE OF KILLER 16 MAK16 PROTEIN-RELATED"/>
    <property type="match status" value="1"/>
</dbReference>
<comment type="subcellular location">
    <subcellularLocation>
        <location evidence="1">Nucleus</location>
    </subcellularLocation>
</comment>
<dbReference type="GO" id="GO:0030687">
    <property type="term" value="C:preribosome, large subunit precursor"/>
    <property type="evidence" value="ECO:0007669"/>
    <property type="project" value="TreeGrafter"/>
</dbReference>
<evidence type="ECO:0000256" key="3">
    <source>
        <dbReference type="ARBA" id="ARBA00023242"/>
    </source>
</evidence>
<dbReference type="Proteomes" id="UP001177023">
    <property type="component" value="Unassembled WGS sequence"/>
</dbReference>
<dbReference type="GO" id="GO:0005730">
    <property type="term" value="C:nucleolus"/>
    <property type="evidence" value="ECO:0007669"/>
    <property type="project" value="TreeGrafter"/>
</dbReference>
<dbReference type="AlphaFoldDB" id="A0AA36CTA9"/>
<feature type="non-terminal residue" evidence="6">
    <location>
        <position position="1"/>
    </location>
</feature>
<dbReference type="InterPro" id="IPR006958">
    <property type="entry name" value="Mak16"/>
</dbReference>
<dbReference type="EMBL" id="CATQJA010002626">
    <property type="protein sequence ID" value="CAJ0574044.1"/>
    <property type="molecule type" value="Genomic_DNA"/>
</dbReference>
<feature type="domain" description="Ribosomal eL28/Mak16" evidence="5">
    <location>
        <begin position="7"/>
        <end position="118"/>
    </location>
</feature>
<comment type="caution">
    <text evidence="6">The sequence shown here is derived from an EMBL/GenBank/DDBJ whole genome shotgun (WGS) entry which is preliminary data.</text>
</comment>
<proteinExistence type="inferred from homology"/>
<gene>
    <name evidence="6" type="ORF">MSPICULIGERA_LOCUS12387</name>
</gene>
<dbReference type="PANTHER" id="PTHR23405:SF4">
    <property type="entry name" value="PROTEIN MAK16 HOMOLOG"/>
    <property type="match status" value="1"/>
</dbReference>
<feature type="compositionally biased region" description="Acidic residues" evidence="4">
    <location>
        <begin position="240"/>
        <end position="273"/>
    </location>
</feature>
<keyword evidence="7" id="KW-1185">Reference proteome</keyword>
<dbReference type="InterPro" id="IPR029004">
    <property type="entry name" value="Ribosomal_eL28/Mak16"/>
</dbReference>
<evidence type="ECO:0000313" key="7">
    <source>
        <dbReference type="Proteomes" id="UP001177023"/>
    </source>
</evidence>
<evidence type="ECO:0000256" key="2">
    <source>
        <dbReference type="ARBA" id="ARBA00005514"/>
    </source>
</evidence>
<dbReference type="GO" id="GO:0000460">
    <property type="term" value="P:maturation of 5.8S rRNA"/>
    <property type="evidence" value="ECO:0007669"/>
    <property type="project" value="TreeGrafter"/>
</dbReference>
<evidence type="ECO:0000256" key="4">
    <source>
        <dbReference type="SAM" id="MobiDB-lite"/>
    </source>
</evidence>
<sequence>MQADDITWNILNKGHCSYKTRTKAKVFCRNEYNLTGICNRASCPLANSQYATVREENGICYLYAKVIERSHYPERLWEKTKLSRNMATAVQQISEQLIHWSEFVRQKCKARLVRIHQYLLRMRKMRLRGRQQTIVPLQTKIERREKRREEKALVAAKLDTAIEKELLGRLKSGTYGDIYNFRQEAFEQMLKESEKELEVEIEEDDPDTGATQYVADFAESDDEQDIEEGQGPGQWTPPDTDSEEEEGDWDGSDDGDDSEEDEEMDDEEEDADEAVPGSSTAGPSILKGKGAGDKAKRRVSFGEMPTLKNKPKKKKKRQMIEIEYEEEGKQPKKLKIGK</sequence>
<accession>A0AA36CTA9</accession>
<evidence type="ECO:0000259" key="5">
    <source>
        <dbReference type="Pfam" id="PF01778"/>
    </source>
</evidence>
<evidence type="ECO:0000256" key="1">
    <source>
        <dbReference type="ARBA" id="ARBA00004123"/>
    </source>
</evidence>
<dbReference type="GO" id="GO:0000470">
    <property type="term" value="P:maturation of LSU-rRNA"/>
    <property type="evidence" value="ECO:0007669"/>
    <property type="project" value="TreeGrafter"/>
</dbReference>
<keyword evidence="3" id="KW-0539">Nucleus</keyword>
<reference evidence="6" key="1">
    <citation type="submission" date="2023-06" db="EMBL/GenBank/DDBJ databases">
        <authorList>
            <person name="Delattre M."/>
        </authorList>
    </citation>
    <scope>NUCLEOTIDE SEQUENCE</scope>
    <source>
        <strain evidence="6">AF72</strain>
    </source>
</reference>
<protein>
    <recommendedName>
        <fullName evidence="5">Ribosomal eL28/Mak16 domain-containing protein</fullName>
    </recommendedName>
</protein>
<name>A0AA36CTA9_9BILA</name>
<organism evidence="6 7">
    <name type="scientific">Mesorhabditis spiculigera</name>
    <dbReference type="NCBI Taxonomy" id="96644"/>
    <lineage>
        <taxon>Eukaryota</taxon>
        <taxon>Metazoa</taxon>
        <taxon>Ecdysozoa</taxon>
        <taxon>Nematoda</taxon>
        <taxon>Chromadorea</taxon>
        <taxon>Rhabditida</taxon>
        <taxon>Rhabditina</taxon>
        <taxon>Rhabditomorpha</taxon>
        <taxon>Rhabditoidea</taxon>
        <taxon>Rhabditidae</taxon>
        <taxon>Mesorhabditinae</taxon>
        <taxon>Mesorhabditis</taxon>
    </lineage>
</organism>
<dbReference type="Pfam" id="PF01778">
    <property type="entry name" value="Ribosomal_L28e"/>
    <property type="match status" value="1"/>
</dbReference>
<comment type="similarity">
    <text evidence="2">Belongs to the MAK16 family.</text>
</comment>
<feature type="region of interest" description="Disordered" evidence="4">
    <location>
        <begin position="221"/>
        <end position="338"/>
    </location>
</feature>
<evidence type="ECO:0000313" key="6">
    <source>
        <dbReference type="EMBL" id="CAJ0574044.1"/>
    </source>
</evidence>
<dbReference type="Pfam" id="PF04874">
    <property type="entry name" value="Mak16"/>
    <property type="match status" value="1"/>
</dbReference>
<dbReference type="Gene3D" id="3.30.390.110">
    <property type="match status" value="1"/>
</dbReference>
<dbReference type="FunFam" id="3.30.390.110:FF:000001">
    <property type="entry name" value="Protein MAK16 homolog"/>
    <property type="match status" value="1"/>
</dbReference>
<dbReference type="PIRSF" id="PIRSF003352">
    <property type="entry name" value="MAK16"/>
    <property type="match status" value="1"/>
</dbReference>